<dbReference type="EMBL" id="NIBS01000021">
    <property type="protein sequence ID" value="PHM25048.1"/>
    <property type="molecule type" value="Genomic_DNA"/>
</dbReference>
<gene>
    <name evidence="2" type="ORF">Xbud_03121</name>
</gene>
<evidence type="ECO:0000313" key="2">
    <source>
        <dbReference type="EMBL" id="PHM25048.1"/>
    </source>
</evidence>
<dbReference type="RefSeq" id="WP_099136875.1">
    <property type="nucleotide sequence ID" value="NZ_CAWNNJ010000088.1"/>
</dbReference>
<name>A0A2D0IT61_XENBU</name>
<dbReference type="PROSITE" id="PS51257">
    <property type="entry name" value="PROKAR_LIPOPROTEIN"/>
    <property type="match status" value="1"/>
</dbReference>
<evidence type="ECO:0000256" key="1">
    <source>
        <dbReference type="SAM" id="SignalP"/>
    </source>
</evidence>
<organism evidence="2 3">
    <name type="scientific">Xenorhabdus budapestensis</name>
    <dbReference type="NCBI Taxonomy" id="290110"/>
    <lineage>
        <taxon>Bacteria</taxon>
        <taxon>Pseudomonadati</taxon>
        <taxon>Pseudomonadota</taxon>
        <taxon>Gammaproteobacteria</taxon>
        <taxon>Enterobacterales</taxon>
        <taxon>Morganellaceae</taxon>
        <taxon>Xenorhabdus</taxon>
    </lineage>
</organism>
<dbReference type="Proteomes" id="UP000225833">
    <property type="component" value="Unassembled WGS sequence"/>
</dbReference>
<reference evidence="2 3" key="1">
    <citation type="journal article" date="2017" name="Nat. Microbiol.">
        <title>Natural product diversity associated with the nematode symbionts Photorhabdus and Xenorhabdus.</title>
        <authorList>
            <person name="Tobias N.J."/>
            <person name="Wolff H."/>
            <person name="Djahanschiri B."/>
            <person name="Grundmann F."/>
            <person name="Kronenwerth M."/>
            <person name="Shi Y.M."/>
            <person name="Simonyi S."/>
            <person name="Grun P."/>
            <person name="Shapiro-Ilan D."/>
            <person name="Pidot S.J."/>
            <person name="Stinear T.P."/>
            <person name="Ebersberger I."/>
            <person name="Bode H.B."/>
        </authorList>
    </citation>
    <scope>NUCLEOTIDE SEQUENCE [LARGE SCALE GENOMIC DNA]</scope>
    <source>
        <strain evidence="2 3">DSM 16342</strain>
    </source>
</reference>
<evidence type="ECO:0000313" key="3">
    <source>
        <dbReference type="Proteomes" id="UP000225833"/>
    </source>
</evidence>
<feature type="chain" id="PRO_5013084564" description="Lipoprotein" evidence="1">
    <location>
        <begin position="19"/>
        <end position="114"/>
    </location>
</feature>
<feature type="signal peptide" evidence="1">
    <location>
        <begin position="1"/>
        <end position="18"/>
    </location>
</feature>
<keyword evidence="1" id="KW-0732">Signal</keyword>
<proteinExistence type="predicted"/>
<evidence type="ECO:0008006" key="4">
    <source>
        <dbReference type="Google" id="ProtNLM"/>
    </source>
</evidence>
<dbReference type="AlphaFoldDB" id="A0A2D0IT61"/>
<sequence length="114" mass="12855">MKKAFLLSGLLLGTLALSGCNDSGEQFIGNWKAVSTSEGKPLLKWMDERMTITCKDSTCHVVSKFLNNGTWFTQESDWKIDNASTISTANGIETMYLEKDKIHKSNRIYEKQVE</sequence>
<comment type="caution">
    <text evidence="2">The sequence shown here is derived from an EMBL/GenBank/DDBJ whole genome shotgun (WGS) entry which is preliminary data.</text>
</comment>
<protein>
    <recommendedName>
        <fullName evidence="4">Lipoprotein</fullName>
    </recommendedName>
</protein>
<accession>A0A2D0IT61</accession>